<evidence type="ECO:0000313" key="4">
    <source>
        <dbReference type="Proteomes" id="UP000886657"/>
    </source>
</evidence>
<evidence type="ECO:0000259" key="2">
    <source>
        <dbReference type="Pfam" id="PF14332"/>
    </source>
</evidence>
<evidence type="ECO:0000256" key="1">
    <source>
        <dbReference type="SAM" id="MobiDB-lite"/>
    </source>
</evidence>
<dbReference type="AlphaFoldDB" id="A0A9D7SFU0"/>
<proteinExistence type="predicted"/>
<dbReference type="PANTHER" id="PTHR36304:SF4">
    <property type="entry name" value="DUF4388 DOMAIN-CONTAINING PROTEIN"/>
    <property type="match status" value="1"/>
</dbReference>
<feature type="region of interest" description="Disordered" evidence="1">
    <location>
        <begin position="268"/>
        <end position="287"/>
    </location>
</feature>
<feature type="domain" description="PatA-like N-terminal" evidence="2">
    <location>
        <begin position="5"/>
        <end position="103"/>
    </location>
</feature>
<organism evidence="3 4">
    <name type="scientific">Candidatus Geothrix skivensis</name>
    <dbReference type="NCBI Taxonomy" id="2954439"/>
    <lineage>
        <taxon>Bacteria</taxon>
        <taxon>Pseudomonadati</taxon>
        <taxon>Acidobacteriota</taxon>
        <taxon>Holophagae</taxon>
        <taxon>Holophagales</taxon>
        <taxon>Holophagaceae</taxon>
        <taxon>Geothrix</taxon>
    </lineage>
</organism>
<dbReference type="EMBL" id="JADKIO010000005">
    <property type="protein sequence ID" value="MBK9795915.1"/>
    <property type="molecule type" value="Genomic_DNA"/>
</dbReference>
<comment type="caution">
    <text evidence="3">The sequence shown here is derived from an EMBL/GenBank/DDBJ whole genome shotgun (WGS) entry which is preliminary data.</text>
</comment>
<protein>
    <submittedName>
        <fullName evidence="3">DUF4388 domain-containing protein</fullName>
    </submittedName>
</protein>
<reference evidence="3" key="1">
    <citation type="submission" date="2020-10" db="EMBL/GenBank/DDBJ databases">
        <title>Connecting structure to function with the recovery of over 1000 high-quality activated sludge metagenome-assembled genomes encoding full-length rRNA genes using long-read sequencing.</title>
        <authorList>
            <person name="Singleton C.M."/>
            <person name="Petriglieri F."/>
            <person name="Kristensen J.M."/>
            <person name="Kirkegaard R.H."/>
            <person name="Michaelsen T.Y."/>
            <person name="Andersen M.H."/>
            <person name="Karst S.M."/>
            <person name="Dueholm M.S."/>
            <person name="Nielsen P.H."/>
            <person name="Albertsen M."/>
        </authorList>
    </citation>
    <scope>NUCLEOTIDE SEQUENCE</scope>
    <source>
        <strain evidence="3">Skiv_18-Q3-R9-52_MAXAC.067</strain>
    </source>
</reference>
<dbReference type="InterPro" id="IPR025497">
    <property type="entry name" value="PatA-like_N"/>
</dbReference>
<dbReference type="Pfam" id="PF14332">
    <property type="entry name" value="DUF4388"/>
    <property type="match status" value="1"/>
</dbReference>
<dbReference type="Proteomes" id="UP000886657">
    <property type="component" value="Unassembled WGS sequence"/>
</dbReference>
<name>A0A9D7SFU0_9BACT</name>
<gene>
    <name evidence="3" type="ORF">IPP58_05375</name>
</gene>
<dbReference type="PANTHER" id="PTHR36304">
    <property type="entry name" value="DOMAIN GTPASE-ACTIVATING PROTEIN, PUTATIVE-RELATED-RELATED"/>
    <property type="match status" value="1"/>
</dbReference>
<sequence>MTNLRGNLESISLTDVAQLLHVNRKTGLLQVSSGRVSGVLYFSGGEVIHAETQSAKGESAAFEILEWTSGNFEFLTTHVQTTATIRRTIPDLLMDSARLQDSRKRLISIFPRMTAVPWPTLPGPKLLEGIKLFTEERQILPFFDGYRNFKDVMQDSGHHDVAVLQAAAILRDAGRLDVFEPDALVTVTTLKGGMFKKGDHLELPRYLEELWTAMAPYQQGVRYLQVACPRGACVDRVEFVASLGNKQVAIPRELMQAWELTEGSHVMVRPAPNQPAGPPQMDFSSLP</sequence>
<accession>A0A9D7SFU0</accession>
<evidence type="ECO:0000313" key="3">
    <source>
        <dbReference type="EMBL" id="MBK9795915.1"/>
    </source>
</evidence>